<dbReference type="RefSeq" id="WP_345222519.1">
    <property type="nucleotide sequence ID" value="NZ_BAAAXE010000013.1"/>
</dbReference>
<dbReference type="SUPFAM" id="SSF48452">
    <property type="entry name" value="TPR-like"/>
    <property type="match status" value="2"/>
</dbReference>
<dbReference type="EMBL" id="JBHMCR010000010">
    <property type="protein sequence ID" value="MFB9522491.1"/>
    <property type="molecule type" value="Genomic_DNA"/>
</dbReference>
<dbReference type="Pfam" id="PF13432">
    <property type="entry name" value="TPR_16"/>
    <property type="match status" value="2"/>
</dbReference>
<dbReference type="InterPro" id="IPR019734">
    <property type="entry name" value="TPR_rpt"/>
</dbReference>
<dbReference type="PANTHER" id="PTHR44749:SF1">
    <property type="entry name" value="TETRATRICOPEPTIDE-LIKE HELICAL DOMAIN-CONTAINING PROTEIN"/>
    <property type="match status" value="1"/>
</dbReference>
<dbReference type="InterPro" id="IPR011990">
    <property type="entry name" value="TPR-like_helical_dom_sf"/>
</dbReference>
<evidence type="ECO:0000256" key="2">
    <source>
        <dbReference type="SAM" id="Phobius"/>
    </source>
</evidence>
<reference evidence="3 4" key="1">
    <citation type="submission" date="2024-09" db="EMBL/GenBank/DDBJ databases">
        <authorList>
            <person name="Sun Q."/>
            <person name="Mori K."/>
        </authorList>
    </citation>
    <scope>NUCLEOTIDE SEQUENCE [LARGE SCALE GENOMIC DNA]</scope>
    <source>
        <strain evidence="3 4">JCM 4362</strain>
    </source>
</reference>
<dbReference type="PANTHER" id="PTHR44749">
    <property type="entry name" value="SUPPRESSOR OF RPS4-RLD 1"/>
    <property type="match status" value="1"/>
</dbReference>
<evidence type="ECO:0000256" key="1">
    <source>
        <dbReference type="SAM" id="MobiDB-lite"/>
    </source>
</evidence>
<dbReference type="Proteomes" id="UP001589718">
    <property type="component" value="Unassembled WGS sequence"/>
</dbReference>
<evidence type="ECO:0000313" key="3">
    <source>
        <dbReference type="EMBL" id="MFB9522491.1"/>
    </source>
</evidence>
<comment type="caution">
    <text evidence="3">The sequence shown here is derived from an EMBL/GenBank/DDBJ whole genome shotgun (WGS) entry which is preliminary data.</text>
</comment>
<keyword evidence="4" id="KW-1185">Reference proteome</keyword>
<name>A0ABV5PH19_STRCM</name>
<organism evidence="3 4">
    <name type="scientific">Streptomyces cremeus</name>
    <dbReference type="NCBI Taxonomy" id="66881"/>
    <lineage>
        <taxon>Bacteria</taxon>
        <taxon>Bacillati</taxon>
        <taxon>Actinomycetota</taxon>
        <taxon>Actinomycetes</taxon>
        <taxon>Kitasatosporales</taxon>
        <taxon>Streptomycetaceae</taxon>
        <taxon>Streptomyces</taxon>
    </lineage>
</organism>
<keyword evidence="2" id="KW-0472">Membrane</keyword>
<protein>
    <submittedName>
        <fullName evidence="3">Tetratricopeptide repeat protein</fullName>
    </submittedName>
</protein>
<accession>A0ABV5PH19</accession>
<dbReference type="Gene3D" id="1.25.40.10">
    <property type="entry name" value="Tetratricopeptide repeat domain"/>
    <property type="match status" value="3"/>
</dbReference>
<feature type="transmembrane region" description="Helical" evidence="2">
    <location>
        <begin position="32"/>
        <end position="52"/>
    </location>
</feature>
<proteinExistence type="predicted"/>
<gene>
    <name evidence="3" type="ORF">ACFFTU_21325</name>
</gene>
<dbReference type="InterPro" id="IPR044650">
    <property type="entry name" value="SRFR1-like"/>
</dbReference>
<keyword evidence="2" id="KW-1133">Transmembrane helix</keyword>
<evidence type="ECO:0000313" key="4">
    <source>
        <dbReference type="Proteomes" id="UP001589718"/>
    </source>
</evidence>
<feature type="region of interest" description="Disordered" evidence="1">
    <location>
        <begin position="453"/>
        <end position="489"/>
    </location>
</feature>
<feature type="region of interest" description="Disordered" evidence="1">
    <location>
        <begin position="1"/>
        <end position="27"/>
    </location>
</feature>
<feature type="compositionally biased region" description="Polar residues" evidence="1">
    <location>
        <begin position="473"/>
        <end position="489"/>
    </location>
</feature>
<sequence>MDAREPEQGVGSGGTGGSAPRRGRGGRWGRRIGAAAVGVAVLAAGAVVVLGAEPEEEPAPRPAAGAPGSAAALAGLQARARARPRDDGAWAELGAALVARGVRTADAVYYPRAEGALRHSLKVRAAERGNVRALLAMAELDHARGNFAAAGRAAEAVRKRTPDAWETYPLLIDTYGRLGDTKAAARTAEELMERRGGAAALGWTAQTYRDKGWREDAAVLATEAVAAADGGPQKAEQLRRAGELAWERGDVTESLGYYDASLGIERGQGAAVAGRARALAALGRTAEAVKAYKSALVRLPRPEYALELGELLEATTGDGDPQYGVARAQVEWNRRQGVRGNLVLGRLEADHGDAETAVELLREEFSRHPGAEVADALGWALHRTGDDEAALEYARRAVKEGARNALFLYHRGEIERALGEYGAARRHVTEALRVHPAFSPLWAPRARTALDRLGEPVEGGPRNVWGYRAKSPSAGTSGSRATSNGPRRR</sequence>
<dbReference type="SMART" id="SM00028">
    <property type="entry name" value="TPR"/>
    <property type="match status" value="4"/>
</dbReference>
<keyword evidence="2" id="KW-0812">Transmembrane</keyword>